<evidence type="ECO:0000256" key="5">
    <source>
        <dbReference type="SAM" id="MobiDB-lite"/>
    </source>
</evidence>
<protein>
    <recommendedName>
        <fullName evidence="6">MYND-type domain-containing protein</fullName>
    </recommendedName>
</protein>
<keyword evidence="3" id="KW-0862">Zinc</keyword>
<dbReference type="EMBL" id="JARKIK010000051">
    <property type="protein sequence ID" value="KAK8734093.1"/>
    <property type="molecule type" value="Genomic_DNA"/>
</dbReference>
<reference evidence="7" key="2">
    <citation type="submission" date="2024-01" db="EMBL/GenBank/DDBJ databases">
        <authorList>
            <person name="He J."/>
            <person name="Wang M."/>
            <person name="Zheng J."/>
            <person name="Liu Z."/>
        </authorList>
    </citation>
    <scope>NUCLEOTIDE SEQUENCE</scope>
    <source>
        <strain evidence="7">ZL_2023a</strain>
        <tissue evidence="7">Muscle</tissue>
    </source>
</reference>
<feature type="domain" description="MYND-type" evidence="6">
    <location>
        <begin position="43"/>
        <end position="84"/>
    </location>
</feature>
<dbReference type="Proteomes" id="UP001445076">
    <property type="component" value="Unassembled WGS sequence"/>
</dbReference>
<evidence type="ECO:0000313" key="7">
    <source>
        <dbReference type="EMBL" id="KAK8734094.1"/>
    </source>
</evidence>
<keyword evidence="2 4" id="KW-0863">Zinc-finger</keyword>
<keyword evidence="8" id="KW-1185">Reference proteome</keyword>
<comment type="caution">
    <text evidence="7">The sequence shown here is derived from an EMBL/GenBank/DDBJ whole genome shotgun (WGS) entry which is preliminary data.</text>
</comment>
<dbReference type="SUPFAM" id="SSF144232">
    <property type="entry name" value="HIT/MYND zinc finger-like"/>
    <property type="match status" value="1"/>
</dbReference>
<dbReference type="Gene3D" id="1.25.40.10">
    <property type="entry name" value="Tetratricopeptide repeat domain"/>
    <property type="match status" value="1"/>
</dbReference>
<evidence type="ECO:0000313" key="8">
    <source>
        <dbReference type="Proteomes" id="UP001445076"/>
    </source>
</evidence>
<sequence length="496" mass="56869">MRDLACVRAKTLLAKKAVKRGDIILTSKPFCTLLDSSLIGCYCEYCFGSARKDRILRRCRDCGRAWYCSDLCRELSQPQHQRECAVFRSLPHFTPSDYARFLARLIHKLRDGGEEIVEKIDEKRSRRFRDLESHYREVRESEEHRSYVESLLPDLRVLLSPDSLPQPRHLLTIYGKVLVNSFCLLDDRLTPIGTSIYLGASIIDHSCVANAFVAFLGNKLVVRSLVDWPDLDWSRVRISYLDAMDSRQHRQSYLYQHYFFSCDCRLCRDDARERLTSTVTCGSSVCDAAVYLDETADGGVDPCQACGCTSFRDDLRQEYRRLAALTRTHLMNLNEENPELEVWREVVASQEEVFHPLNVLRAKAVDALLTATVNCRGWHSALALAKLNHSAIRHYYGASHPTYGLFLLKLAKIELCNMAFSSALQHLQEAEKILEAGLGSNHPLVYNDLMWLLVQASEETRVQIQRSLMFGERGVQHPDQELRHDQTHHSTNRARS</sequence>
<keyword evidence="1" id="KW-0479">Metal-binding</keyword>
<dbReference type="InterPro" id="IPR002893">
    <property type="entry name" value="Znf_MYND"/>
</dbReference>
<dbReference type="SUPFAM" id="SSF82199">
    <property type="entry name" value="SET domain"/>
    <property type="match status" value="1"/>
</dbReference>
<evidence type="ECO:0000259" key="6">
    <source>
        <dbReference type="PROSITE" id="PS50865"/>
    </source>
</evidence>
<organism evidence="7 8">
    <name type="scientific">Cherax quadricarinatus</name>
    <name type="common">Australian red claw crayfish</name>
    <dbReference type="NCBI Taxonomy" id="27406"/>
    <lineage>
        <taxon>Eukaryota</taxon>
        <taxon>Metazoa</taxon>
        <taxon>Ecdysozoa</taxon>
        <taxon>Arthropoda</taxon>
        <taxon>Crustacea</taxon>
        <taxon>Multicrustacea</taxon>
        <taxon>Malacostraca</taxon>
        <taxon>Eumalacostraca</taxon>
        <taxon>Eucarida</taxon>
        <taxon>Decapoda</taxon>
        <taxon>Pleocyemata</taxon>
        <taxon>Astacidea</taxon>
        <taxon>Parastacoidea</taxon>
        <taxon>Parastacidae</taxon>
        <taxon>Cherax</taxon>
    </lineage>
</organism>
<dbReference type="InterPro" id="IPR050869">
    <property type="entry name" value="H3K4_H4K5_MeTrfase"/>
</dbReference>
<evidence type="ECO:0000256" key="3">
    <source>
        <dbReference type="ARBA" id="ARBA00022833"/>
    </source>
</evidence>
<accession>A0AAW0X1E3</accession>
<evidence type="ECO:0000256" key="2">
    <source>
        <dbReference type="ARBA" id="ARBA00022771"/>
    </source>
</evidence>
<feature type="region of interest" description="Disordered" evidence="5">
    <location>
        <begin position="475"/>
        <end position="496"/>
    </location>
</feature>
<name>A0AAW0X1E3_CHEQU</name>
<dbReference type="AlphaFoldDB" id="A0AAW0X1E3"/>
<feature type="compositionally biased region" description="Basic and acidic residues" evidence="5">
    <location>
        <begin position="475"/>
        <end position="488"/>
    </location>
</feature>
<dbReference type="Pfam" id="PF01753">
    <property type="entry name" value="zf-MYND"/>
    <property type="match status" value="1"/>
</dbReference>
<evidence type="ECO:0000256" key="4">
    <source>
        <dbReference type="PROSITE-ProRule" id="PRU00134"/>
    </source>
</evidence>
<reference evidence="7 8" key="1">
    <citation type="journal article" date="2024" name="BMC Genomics">
        <title>Genome assembly of redclaw crayfish (Cherax quadricarinatus) provides insights into its immune adaptation and hypoxia tolerance.</title>
        <authorList>
            <person name="Liu Z."/>
            <person name="Zheng J."/>
            <person name="Li H."/>
            <person name="Fang K."/>
            <person name="Wang S."/>
            <person name="He J."/>
            <person name="Zhou D."/>
            <person name="Weng S."/>
            <person name="Chi M."/>
            <person name="Gu Z."/>
            <person name="He J."/>
            <person name="Li F."/>
            <person name="Wang M."/>
        </authorList>
    </citation>
    <scope>NUCLEOTIDE SEQUENCE [LARGE SCALE GENOMIC DNA]</scope>
    <source>
        <strain evidence="7">ZL_2023a</strain>
    </source>
</reference>
<dbReference type="GO" id="GO:0008270">
    <property type="term" value="F:zinc ion binding"/>
    <property type="evidence" value="ECO:0007669"/>
    <property type="project" value="UniProtKB-KW"/>
</dbReference>
<dbReference type="InterPro" id="IPR046341">
    <property type="entry name" value="SET_dom_sf"/>
</dbReference>
<dbReference type="InterPro" id="IPR011990">
    <property type="entry name" value="TPR-like_helical_dom_sf"/>
</dbReference>
<dbReference type="PROSITE" id="PS50865">
    <property type="entry name" value="ZF_MYND_2"/>
    <property type="match status" value="1"/>
</dbReference>
<dbReference type="Gene3D" id="2.170.270.10">
    <property type="entry name" value="SET domain"/>
    <property type="match status" value="1"/>
</dbReference>
<gene>
    <name evidence="7" type="ORF">OTU49_006014</name>
</gene>
<proteinExistence type="predicted"/>
<dbReference type="Gene3D" id="1.10.220.160">
    <property type="match status" value="1"/>
</dbReference>
<dbReference type="PANTHER" id="PTHR12197:SF251">
    <property type="entry name" value="EG:BACR7C10.4 PROTEIN"/>
    <property type="match status" value="1"/>
</dbReference>
<dbReference type="GO" id="GO:0005634">
    <property type="term" value="C:nucleus"/>
    <property type="evidence" value="ECO:0007669"/>
    <property type="project" value="TreeGrafter"/>
</dbReference>
<dbReference type="Gene3D" id="6.10.140.2220">
    <property type="match status" value="1"/>
</dbReference>
<dbReference type="PANTHER" id="PTHR12197">
    <property type="entry name" value="HISTONE-LYSINE N-METHYLTRANSFERASE SMYD"/>
    <property type="match status" value="1"/>
</dbReference>
<evidence type="ECO:0000256" key="1">
    <source>
        <dbReference type="ARBA" id="ARBA00022723"/>
    </source>
</evidence>
<dbReference type="EMBL" id="JARKIK010000051">
    <property type="protein sequence ID" value="KAK8734094.1"/>
    <property type="molecule type" value="Genomic_DNA"/>
</dbReference>